<protein>
    <submittedName>
        <fullName evidence="2">Uncharacterized protein</fullName>
    </submittedName>
</protein>
<gene>
    <name evidence="1" type="ORF">MCOM1403_LOCUS2129</name>
    <name evidence="2" type="ORF">MCOM1403_LOCUS2133</name>
</gene>
<dbReference type="EMBL" id="HBEQ01002749">
    <property type="protein sequence ID" value="CAD8514708.1"/>
    <property type="molecule type" value="Transcribed_RNA"/>
</dbReference>
<evidence type="ECO:0000313" key="2">
    <source>
        <dbReference type="EMBL" id="CAD8514708.1"/>
    </source>
</evidence>
<sequence length="148" mass="16301">MGFASLTISDGANSGAELIGCSPSLSAVETPATGDVTEKEKPWKAYPKLTVYKENEENPCNKCRHNASGCDTCLSPLEFQVRHTLKRNLWLQENPGKDLPKALGRMIKFAMLADNEGTLKPKVAEMFQEACDEVRKALDADGLKDWKV</sequence>
<organism evidence="2">
    <name type="scientific">Micromonas pusilla</name>
    <name type="common">Picoplanktonic green alga</name>
    <name type="synonym">Chromulina pusilla</name>
    <dbReference type="NCBI Taxonomy" id="38833"/>
    <lineage>
        <taxon>Eukaryota</taxon>
        <taxon>Viridiplantae</taxon>
        <taxon>Chlorophyta</taxon>
        <taxon>Mamiellophyceae</taxon>
        <taxon>Mamiellales</taxon>
        <taxon>Mamiellaceae</taxon>
        <taxon>Micromonas</taxon>
    </lineage>
</organism>
<name>A0A6U0N0R4_MICPS</name>
<dbReference type="AlphaFoldDB" id="A0A6U0N0R4"/>
<evidence type="ECO:0000313" key="1">
    <source>
        <dbReference type="EMBL" id="CAD8514704.1"/>
    </source>
</evidence>
<reference evidence="2" key="1">
    <citation type="submission" date="2021-01" db="EMBL/GenBank/DDBJ databases">
        <authorList>
            <person name="Corre E."/>
            <person name="Pelletier E."/>
            <person name="Niang G."/>
            <person name="Scheremetjew M."/>
            <person name="Finn R."/>
            <person name="Kale V."/>
            <person name="Holt S."/>
            <person name="Cochrane G."/>
            <person name="Meng A."/>
            <person name="Brown T."/>
            <person name="Cohen L."/>
        </authorList>
    </citation>
    <scope>NUCLEOTIDE SEQUENCE</scope>
    <source>
        <strain evidence="2">CCMP1723</strain>
    </source>
</reference>
<accession>A0A6U0N0R4</accession>
<dbReference type="EMBL" id="HBEQ01002743">
    <property type="protein sequence ID" value="CAD8514704.1"/>
    <property type="molecule type" value="Transcribed_RNA"/>
</dbReference>
<proteinExistence type="predicted"/>